<protein>
    <submittedName>
        <fullName evidence="1">Uncharacterized protein</fullName>
    </submittedName>
</protein>
<evidence type="ECO:0000313" key="2">
    <source>
        <dbReference type="Proteomes" id="UP000016660"/>
    </source>
</evidence>
<reference evidence="1 2" key="1">
    <citation type="submission" date="2013-06" db="EMBL/GenBank/DDBJ databases">
        <authorList>
            <person name="Weinstock G."/>
            <person name="Sodergren E."/>
            <person name="Lobos E.A."/>
            <person name="Fulton L."/>
            <person name="Fulton R."/>
            <person name="Courtney L."/>
            <person name="Fronick C."/>
            <person name="O'Laughlin M."/>
            <person name="Godfrey J."/>
            <person name="Wilson R.M."/>
            <person name="Miner T."/>
            <person name="Farmer C."/>
            <person name="Delehaunty K."/>
            <person name="Cordes M."/>
            <person name="Minx P."/>
            <person name="Tomlinson C."/>
            <person name="Chen J."/>
            <person name="Wollam A."/>
            <person name="Pepin K.H."/>
            <person name="Bhonagiri V."/>
            <person name="Zhang X."/>
            <person name="Warren W."/>
            <person name="Mitreva M."/>
            <person name="Mardis E.R."/>
            <person name="Wilson R.K."/>
        </authorList>
    </citation>
    <scope>NUCLEOTIDE SEQUENCE [LARGE SCALE GENOMIC DNA]</scope>
    <source>
        <strain evidence="1 2">ATCC 29426</strain>
    </source>
</reference>
<proteinExistence type="predicted"/>
<gene>
    <name evidence="1" type="ORF">HMPREF0653_01168</name>
</gene>
<comment type="caution">
    <text evidence="1">The sequence shown here is derived from an EMBL/GenBank/DDBJ whole genome shotgun (WGS) entry which is preliminary data.</text>
</comment>
<accession>A0ABN0NSU4</accession>
<evidence type="ECO:0000313" key="1">
    <source>
        <dbReference type="EMBL" id="ERJ77365.1"/>
    </source>
</evidence>
<keyword evidence="2" id="KW-1185">Reference proteome</keyword>
<name>A0ABN0NSU4_9BACT</name>
<dbReference type="Proteomes" id="UP000016660">
    <property type="component" value="Unassembled WGS sequence"/>
</dbReference>
<sequence length="46" mass="5027">MALPRSCKFAGANLETKTQCIQRMQALQRQAAEQGGAGIWRNAIAH</sequence>
<organism evidence="1 2">
    <name type="scientific">Prevotella disiens JCM 6334 = ATCC 29426</name>
    <dbReference type="NCBI Taxonomy" id="1235811"/>
    <lineage>
        <taxon>Bacteria</taxon>
        <taxon>Pseudomonadati</taxon>
        <taxon>Bacteroidota</taxon>
        <taxon>Bacteroidia</taxon>
        <taxon>Bacteroidales</taxon>
        <taxon>Prevotellaceae</taxon>
        <taxon>Prevotella</taxon>
    </lineage>
</organism>
<dbReference type="EMBL" id="AWUY01000081">
    <property type="protein sequence ID" value="ERJ77365.1"/>
    <property type="molecule type" value="Genomic_DNA"/>
</dbReference>